<feature type="region of interest" description="Disordered" evidence="1">
    <location>
        <begin position="202"/>
        <end position="238"/>
    </location>
</feature>
<accession>A0A845AB59</accession>
<protein>
    <submittedName>
        <fullName evidence="4">Sporulation protein</fullName>
    </submittedName>
</protein>
<proteinExistence type="predicted"/>
<gene>
    <name evidence="4" type="ORF">GRI39_06985</name>
</gene>
<feature type="region of interest" description="Disordered" evidence="1">
    <location>
        <begin position="278"/>
        <end position="306"/>
    </location>
</feature>
<dbReference type="PANTHER" id="PTHR45011:SF1">
    <property type="entry name" value="DAP3-BINDING CELL DEATH ENHANCER 1"/>
    <property type="match status" value="1"/>
</dbReference>
<reference evidence="4 5" key="1">
    <citation type="submission" date="2019-12" db="EMBL/GenBank/DDBJ databases">
        <title>Genomic-based taxomic classification of the family Erythrobacteraceae.</title>
        <authorList>
            <person name="Xu L."/>
        </authorList>
    </citation>
    <scope>NUCLEOTIDE SEQUENCE [LARGE SCALE GENOMIC DNA]</scope>
    <source>
        <strain evidence="4 5">DSM 18604</strain>
    </source>
</reference>
<dbReference type="InterPro" id="IPR011990">
    <property type="entry name" value="TPR-like_helical_dom_sf"/>
</dbReference>
<keyword evidence="2" id="KW-0732">Signal</keyword>
<dbReference type="InterPro" id="IPR036680">
    <property type="entry name" value="SPOR-like_sf"/>
</dbReference>
<organism evidence="4 5">
    <name type="scientific">Altericroceibacterium indicum</name>
    <dbReference type="NCBI Taxonomy" id="374177"/>
    <lineage>
        <taxon>Bacteria</taxon>
        <taxon>Pseudomonadati</taxon>
        <taxon>Pseudomonadota</taxon>
        <taxon>Alphaproteobacteria</taxon>
        <taxon>Sphingomonadales</taxon>
        <taxon>Erythrobacteraceae</taxon>
        <taxon>Altericroceibacterium</taxon>
    </lineage>
</organism>
<dbReference type="EMBL" id="WTYQ01000002">
    <property type="protein sequence ID" value="MXP25786.1"/>
    <property type="molecule type" value="Genomic_DNA"/>
</dbReference>
<dbReference type="InterPro" id="IPR052748">
    <property type="entry name" value="ISR_Activator"/>
</dbReference>
<evidence type="ECO:0000313" key="4">
    <source>
        <dbReference type="EMBL" id="MXP25786.1"/>
    </source>
</evidence>
<evidence type="ECO:0000256" key="2">
    <source>
        <dbReference type="SAM" id="SignalP"/>
    </source>
</evidence>
<dbReference type="GO" id="GO:0042834">
    <property type="term" value="F:peptidoglycan binding"/>
    <property type="evidence" value="ECO:0007669"/>
    <property type="project" value="InterPro"/>
</dbReference>
<dbReference type="SUPFAM" id="SSF81901">
    <property type="entry name" value="HCP-like"/>
    <property type="match status" value="1"/>
</dbReference>
<dbReference type="InterPro" id="IPR007730">
    <property type="entry name" value="SPOR-like_dom"/>
</dbReference>
<dbReference type="PANTHER" id="PTHR45011">
    <property type="entry name" value="DAP3-BINDING CELL DEATH ENHANCER 1"/>
    <property type="match status" value="1"/>
</dbReference>
<dbReference type="Gene3D" id="1.25.40.10">
    <property type="entry name" value="Tetratricopeptide repeat domain"/>
    <property type="match status" value="1"/>
</dbReference>
<evidence type="ECO:0000259" key="3">
    <source>
        <dbReference type="PROSITE" id="PS51724"/>
    </source>
</evidence>
<dbReference type="SUPFAM" id="SSF110997">
    <property type="entry name" value="Sporulation related repeat"/>
    <property type="match status" value="1"/>
</dbReference>
<name>A0A845AB59_9SPHN</name>
<dbReference type="SMART" id="SM00671">
    <property type="entry name" value="SEL1"/>
    <property type="match status" value="2"/>
</dbReference>
<evidence type="ECO:0000256" key="1">
    <source>
        <dbReference type="SAM" id="MobiDB-lite"/>
    </source>
</evidence>
<dbReference type="InterPro" id="IPR006597">
    <property type="entry name" value="Sel1-like"/>
</dbReference>
<feature type="compositionally biased region" description="Polar residues" evidence="1">
    <location>
        <begin position="229"/>
        <end position="238"/>
    </location>
</feature>
<keyword evidence="5" id="KW-1185">Reference proteome</keyword>
<dbReference type="Pfam" id="PF05036">
    <property type="entry name" value="SPOR"/>
    <property type="match status" value="1"/>
</dbReference>
<dbReference type="Proteomes" id="UP000460561">
    <property type="component" value="Unassembled WGS sequence"/>
</dbReference>
<dbReference type="RefSeq" id="WP_160738978.1">
    <property type="nucleotide sequence ID" value="NZ_WTYQ01000002.1"/>
</dbReference>
<dbReference type="AlphaFoldDB" id="A0A845AB59"/>
<sequence>MRLKFRGLALGLSASLLFAAPALATVKDGVDAWSDGDYATAVAEWREPAAQGDADALFNLAQAYRLGRGVPENKAQAEQLYKQAAAKGHIRAADTYGLMLFQDGRREEALPLVEAAAKRGDPRSQYLLGIAYFNGDFVKKDWVRAYALLTLANSEGLPQARPAIAQMDDYIPLNQRQEAAGLASSMRAEADRQRRQVLASADLAANEDAPVNKASAPQPAETRAVAHSPASSAPTSDSIAVAEQALEDAHLAKGTENPRDAGAFFAKGNGTALAQTVAAAPKRTMPAPVKPAPASKPDGAKEPRPVGASAQVSTVSAGGKWRVQLGAFSVPGNAERLWAQLHNRPELRGHPKLLVPAGRVNKLQAGGYASRGAAQSACNALKQAGQDCLVTSN</sequence>
<feature type="signal peptide" evidence="2">
    <location>
        <begin position="1"/>
        <end position="24"/>
    </location>
</feature>
<dbReference type="Pfam" id="PF08238">
    <property type="entry name" value="Sel1"/>
    <property type="match status" value="2"/>
</dbReference>
<dbReference type="PROSITE" id="PS51724">
    <property type="entry name" value="SPOR"/>
    <property type="match status" value="1"/>
</dbReference>
<dbReference type="OrthoDB" id="112232at2"/>
<dbReference type="Gene3D" id="3.30.70.1070">
    <property type="entry name" value="Sporulation related repeat"/>
    <property type="match status" value="1"/>
</dbReference>
<feature type="chain" id="PRO_5032922234" evidence="2">
    <location>
        <begin position="25"/>
        <end position="393"/>
    </location>
</feature>
<comment type="caution">
    <text evidence="4">The sequence shown here is derived from an EMBL/GenBank/DDBJ whole genome shotgun (WGS) entry which is preliminary data.</text>
</comment>
<evidence type="ECO:0000313" key="5">
    <source>
        <dbReference type="Proteomes" id="UP000460561"/>
    </source>
</evidence>
<feature type="domain" description="SPOR" evidence="3">
    <location>
        <begin position="315"/>
        <end position="393"/>
    </location>
</feature>